<sequence>MNESPGQTEIAYLVSGARLDDESVGPLFASCAEAHVIARTAIAGVGGTVRILRDSDRGWVEVARYTDTGRYPAPDRFGFGHFFDSDPATAPTGRRGSPRVRAAVRRVWLRVRPRARRRAVQTGPPAQKAQTASRRPRS</sequence>
<feature type="region of interest" description="Disordered" evidence="1">
    <location>
        <begin position="114"/>
        <end position="138"/>
    </location>
</feature>
<gene>
    <name evidence="2" type="ORF">Dfulv_16655</name>
</gene>
<dbReference type="RefSeq" id="WP_259864029.1">
    <property type="nucleotide sequence ID" value="NZ_BAAAST010000073.1"/>
</dbReference>
<proteinExistence type="predicted"/>
<evidence type="ECO:0000313" key="3">
    <source>
        <dbReference type="Proteomes" id="UP001059617"/>
    </source>
</evidence>
<keyword evidence="3" id="KW-1185">Reference proteome</keyword>
<name>A0ABY5W6R5_9ACTN</name>
<dbReference type="EMBL" id="CP073720">
    <property type="protein sequence ID" value="UWP85777.1"/>
    <property type="molecule type" value="Genomic_DNA"/>
</dbReference>
<accession>A0ABY5W6R5</accession>
<feature type="compositionally biased region" description="Polar residues" evidence="1">
    <location>
        <begin position="128"/>
        <end position="138"/>
    </location>
</feature>
<organism evidence="2 3">
    <name type="scientific">Dactylosporangium fulvum</name>
    <dbReference type="NCBI Taxonomy" id="53359"/>
    <lineage>
        <taxon>Bacteria</taxon>
        <taxon>Bacillati</taxon>
        <taxon>Actinomycetota</taxon>
        <taxon>Actinomycetes</taxon>
        <taxon>Micromonosporales</taxon>
        <taxon>Micromonosporaceae</taxon>
        <taxon>Dactylosporangium</taxon>
    </lineage>
</organism>
<reference evidence="2" key="1">
    <citation type="submission" date="2021-04" db="EMBL/GenBank/DDBJ databases">
        <authorList>
            <person name="Hartkoorn R.C."/>
            <person name="Beaudoing E."/>
            <person name="Hot D."/>
        </authorList>
    </citation>
    <scope>NUCLEOTIDE SEQUENCE</scope>
    <source>
        <strain evidence="2">NRRL B-16292</strain>
    </source>
</reference>
<evidence type="ECO:0000313" key="2">
    <source>
        <dbReference type="EMBL" id="UWP85777.1"/>
    </source>
</evidence>
<reference evidence="2" key="2">
    <citation type="submission" date="2022-09" db="EMBL/GenBank/DDBJ databases">
        <title>Biosynthetic gene clusters of Dactylosporangioum fulvum.</title>
        <authorList>
            <person name="Caradec T."/>
        </authorList>
    </citation>
    <scope>NUCLEOTIDE SEQUENCE</scope>
    <source>
        <strain evidence="2">NRRL B-16292</strain>
    </source>
</reference>
<evidence type="ECO:0000256" key="1">
    <source>
        <dbReference type="SAM" id="MobiDB-lite"/>
    </source>
</evidence>
<protein>
    <submittedName>
        <fullName evidence="2">Uncharacterized protein</fullName>
    </submittedName>
</protein>
<dbReference type="Proteomes" id="UP001059617">
    <property type="component" value="Chromosome"/>
</dbReference>